<dbReference type="KEGG" id="dla:I6G47_24640"/>
<reference evidence="3 6" key="2">
    <citation type="submission" date="2020-12" db="EMBL/GenBank/DDBJ databases">
        <title>FDA dAtabase for Regulatory Grade micrObial Sequences (FDA-ARGOS): Supporting development and validation of Infectious Disease Dx tests.</title>
        <authorList>
            <person name="Sproer C."/>
            <person name="Gronow S."/>
            <person name="Severitt S."/>
            <person name="Schroder I."/>
            <person name="Tallon L."/>
            <person name="Sadzewicz L."/>
            <person name="Zhao X."/>
            <person name="Boylan J."/>
            <person name="Ott S."/>
            <person name="Bowen H."/>
            <person name="Vavikolanu K."/>
            <person name="Mehta A."/>
            <person name="Aluvathingal J."/>
            <person name="Nadendla S."/>
            <person name="Lowell S."/>
            <person name="Myers T."/>
            <person name="Yan Y."/>
            <person name="Sichtig H."/>
        </authorList>
    </citation>
    <scope>NUCLEOTIDE SEQUENCE [LARGE SCALE GENOMIC DNA]</scope>
    <source>
        <strain evidence="3 6">FDAARGOS_890</strain>
    </source>
</reference>
<dbReference type="PROSITE" id="PS50405">
    <property type="entry name" value="GST_CTER"/>
    <property type="match status" value="1"/>
</dbReference>
<proteinExistence type="predicted"/>
<dbReference type="InterPro" id="IPR036249">
    <property type="entry name" value="Thioredoxin-like_sf"/>
</dbReference>
<evidence type="ECO:0000313" key="4">
    <source>
        <dbReference type="EMBL" id="SDZ06814.1"/>
    </source>
</evidence>
<keyword evidence="4" id="KW-0808">Transferase</keyword>
<dbReference type="GeneID" id="94689804"/>
<evidence type="ECO:0000313" key="3">
    <source>
        <dbReference type="EMBL" id="QPS80158.1"/>
    </source>
</evidence>
<keyword evidence="6" id="KW-1185">Reference proteome</keyword>
<dbReference type="GO" id="GO:0005737">
    <property type="term" value="C:cytoplasm"/>
    <property type="evidence" value="ECO:0007669"/>
    <property type="project" value="TreeGrafter"/>
</dbReference>
<dbReference type="Proteomes" id="UP000595064">
    <property type="component" value="Chromosome"/>
</dbReference>
<dbReference type="RefSeq" id="WP_016450404.1">
    <property type="nucleotide sequence ID" value="NZ_AP025556.1"/>
</dbReference>
<gene>
    <name evidence="3" type="ORF">I6G47_24640</name>
    <name evidence="4" type="ORF">SAMN05421547_111178</name>
</gene>
<dbReference type="Pfam" id="PF13410">
    <property type="entry name" value="GST_C_2"/>
    <property type="match status" value="1"/>
</dbReference>
<dbReference type="InterPro" id="IPR004045">
    <property type="entry name" value="Glutathione_S-Trfase_N"/>
</dbReference>
<dbReference type="Pfam" id="PF13417">
    <property type="entry name" value="GST_N_3"/>
    <property type="match status" value="1"/>
</dbReference>
<organism evidence="4 5">
    <name type="scientific">Delftia lacustris</name>
    <dbReference type="NCBI Taxonomy" id="558537"/>
    <lineage>
        <taxon>Bacteria</taxon>
        <taxon>Pseudomonadati</taxon>
        <taxon>Pseudomonadota</taxon>
        <taxon>Betaproteobacteria</taxon>
        <taxon>Burkholderiales</taxon>
        <taxon>Comamonadaceae</taxon>
        <taxon>Delftia</taxon>
    </lineage>
</organism>
<feature type="domain" description="GST C-terminal" evidence="2">
    <location>
        <begin position="81"/>
        <end position="220"/>
    </location>
</feature>
<evidence type="ECO:0000313" key="6">
    <source>
        <dbReference type="Proteomes" id="UP000595064"/>
    </source>
</evidence>
<reference evidence="4 5" key="1">
    <citation type="submission" date="2016-10" db="EMBL/GenBank/DDBJ databases">
        <authorList>
            <person name="de Groot N.N."/>
        </authorList>
    </citation>
    <scope>NUCLEOTIDE SEQUENCE [LARGE SCALE GENOMIC DNA]</scope>
    <source>
        <strain evidence="4 5">LMG 24775</strain>
    </source>
</reference>
<dbReference type="InterPro" id="IPR040079">
    <property type="entry name" value="Glutathione_S-Trfase"/>
</dbReference>
<name>A0A1H3PZU7_9BURK</name>
<dbReference type="Gene3D" id="1.20.1050.10">
    <property type="match status" value="1"/>
</dbReference>
<sequence>MLTLCGFAASNYYNKVKLALLEKQLPFNEELAWLGETDMALSPLGKVPYLRIDDGRGLCESAAMVEYVETLSPSPALLPADAFEAAKVRELCVYLDLHLELVARILYPQAFFGGQVSDSTRERTLAQLDKNVAAFAKLARFSPFVAGDSFTLADCCAIVHLPLVSAASKIVGGRDVLADLPVREYLARMAERPTVQQVNADRKTNTALMMARYASDKTPA</sequence>
<dbReference type="PANTHER" id="PTHR43968:SF6">
    <property type="entry name" value="GLUTATHIONE S-TRANSFERASE OMEGA"/>
    <property type="match status" value="1"/>
</dbReference>
<dbReference type="SUPFAM" id="SSF52833">
    <property type="entry name" value="Thioredoxin-like"/>
    <property type="match status" value="1"/>
</dbReference>
<dbReference type="InterPro" id="IPR036282">
    <property type="entry name" value="Glutathione-S-Trfase_C_sf"/>
</dbReference>
<dbReference type="Gene3D" id="3.40.30.10">
    <property type="entry name" value="Glutaredoxin"/>
    <property type="match status" value="1"/>
</dbReference>
<dbReference type="SFLD" id="SFLDS00019">
    <property type="entry name" value="Glutathione_Transferase_(cytos"/>
    <property type="match status" value="1"/>
</dbReference>
<evidence type="ECO:0000259" key="1">
    <source>
        <dbReference type="PROSITE" id="PS50404"/>
    </source>
</evidence>
<accession>A0A1H3PZU7</accession>
<dbReference type="Proteomes" id="UP000183417">
    <property type="component" value="Unassembled WGS sequence"/>
</dbReference>
<dbReference type="EMBL" id="FNPE01000011">
    <property type="protein sequence ID" value="SDZ06814.1"/>
    <property type="molecule type" value="Genomic_DNA"/>
</dbReference>
<dbReference type="InterPro" id="IPR050983">
    <property type="entry name" value="GST_Omega/HSP26"/>
</dbReference>
<dbReference type="PANTHER" id="PTHR43968">
    <property type="match status" value="1"/>
</dbReference>
<dbReference type="PROSITE" id="PS50404">
    <property type="entry name" value="GST_NTER"/>
    <property type="match status" value="1"/>
</dbReference>
<dbReference type="CDD" id="cd00570">
    <property type="entry name" value="GST_N_family"/>
    <property type="match status" value="1"/>
</dbReference>
<dbReference type="SUPFAM" id="SSF47616">
    <property type="entry name" value="GST C-terminal domain-like"/>
    <property type="match status" value="1"/>
</dbReference>
<feature type="domain" description="GST N-terminal" evidence="1">
    <location>
        <begin position="1"/>
        <end position="76"/>
    </location>
</feature>
<dbReference type="AlphaFoldDB" id="A0A1H3PZU7"/>
<evidence type="ECO:0000313" key="5">
    <source>
        <dbReference type="Proteomes" id="UP000183417"/>
    </source>
</evidence>
<evidence type="ECO:0000259" key="2">
    <source>
        <dbReference type="PROSITE" id="PS50405"/>
    </source>
</evidence>
<protein>
    <submittedName>
        <fullName evidence="4">Glutathione S-transferase</fullName>
    </submittedName>
</protein>
<dbReference type="EMBL" id="CP065748">
    <property type="protein sequence ID" value="QPS80158.1"/>
    <property type="molecule type" value="Genomic_DNA"/>
</dbReference>
<dbReference type="InterPro" id="IPR010987">
    <property type="entry name" value="Glutathione-S-Trfase_C-like"/>
</dbReference>
<dbReference type="GO" id="GO:0016740">
    <property type="term" value="F:transferase activity"/>
    <property type="evidence" value="ECO:0007669"/>
    <property type="project" value="UniProtKB-KW"/>
</dbReference>